<dbReference type="Proteomes" id="UP000320766">
    <property type="component" value="Unassembled WGS sequence"/>
</dbReference>
<dbReference type="EMBL" id="RXIL01000060">
    <property type="protein sequence ID" value="RZN70168.1"/>
    <property type="molecule type" value="Genomic_DNA"/>
</dbReference>
<protein>
    <recommendedName>
        <fullName evidence="4">Enolpyruvate transferase domain-containing protein</fullName>
    </recommendedName>
</protein>
<dbReference type="AlphaFoldDB" id="A0A520KX48"/>
<comment type="caution">
    <text evidence="2">The sequence shown here is derived from an EMBL/GenBank/DDBJ whole genome shotgun (WGS) entry which is preliminary data.</text>
</comment>
<gene>
    <name evidence="2" type="ORF">EF807_03535</name>
</gene>
<dbReference type="InterPro" id="IPR013792">
    <property type="entry name" value="RNA3'P_cycl/enolpyr_Trfase_a/b"/>
</dbReference>
<accession>A0A520KX48</accession>
<dbReference type="SUPFAM" id="SSF55205">
    <property type="entry name" value="EPT/RTPC-like"/>
    <property type="match status" value="1"/>
</dbReference>
<evidence type="ECO:0000313" key="3">
    <source>
        <dbReference type="Proteomes" id="UP000320766"/>
    </source>
</evidence>
<dbReference type="GO" id="GO:0003824">
    <property type="term" value="F:catalytic activity"/>
    <property type="evidence" value="ECO:0007669"/>
    <property type="project" value="InterPro"/>
</dbReference>
<sequence length="73" mass="8345">MDVEIDPRLSEFRNAEIFAPPSKSYTHRAISVAALSNGLCSIKTHSFQRTPMPPSGHARHWERRLKDAGKTWR</sequence>
<proteinExistence type="predicted"/>
<feature type="region of interest" description="Disordered" evidence="1">
    <location>
        <begin position="46"/>
        <end position="73"/>
    </location>
</feature>
<feature type="compositionally biased region" description="Basic and acidic residues" evidence="1">
    <location>
        <begin position="64"/>
        <end position="73"/>
    </location>
</feature>
<evidence type="ECO:0000313" key="2">
    <source>
        <dbReference type="EMBL" id="RZN70168.1"/>
    </source>
</evidence>
<evidence type="ECO:0008006" key="4">
    <source>
        <dbReference type="Google" id="ProtNLM"/>
    </source>
</evidence>
<organism evidence="2 3">
    <name type="scientific">Candidatus Methanolliviera hydrocarbonicum</name>
    <dbReference type="NCBI Taxonomy" id="2491085"/>
    <lineage>
        <taxon>Archaea</taxon>
        <taxon>Methanobacteriati</taxon>
        <taxon>Methanobacteriota</taxon>
        <taxon>Candidatus Methanoliparia</taxon>
        <taxon>Candidatus Methanoliparales</taxon>
        <taxon>Candidatus Methanollivieraceae</taxon>
        <taxon>Candidatus Methanolliviera</taxon>
    </lineage>
</organism>
<name>A0A520KX48_9EURY</name>
<reference evidence="2 3" key="1">
    <citation type="journal article" date="2019" name="Nat. Microbiol.">
        <title>Wide diversity of methane and short-chain alkane metabolisms in uncultured archaea.</title>
        <authorList>
            <person name="Borrel G."/>
            <person name="Adam P.S."/>
            <person name="McKay L.J."/>
            <person name="Chen L.X."/>
            <person name="Sierra-Garcia I.N."/>
            <person name="Sieber C.M."/>
            <person name="Letourneur Q."/>
            <person name="Ghozlane A."/>
            <person name="Andersen G.L."/>
            <person name="Li W.J."/>
            <person name="Hallam S.J."/>
            <person name="Muyzer G."/>
            <person name="de Oliveira V.M."/>
            <person name="Inskeep W.P."/>
            <person name="Banfield J.F."/>
            <person name="Gribaldo S."/>
        </authorList>
    </citation>
    <scope>NUCLEOTIDE SEQUENCE [LARGE SCALE GENOMIC DNA]</scope>
    <source>
        <strain evidence="2">NM1b</strain>
    </source>
</reference>
<evidence type="ECO:0000256" key="1">
    <source>
        <dbReference type="SAM" id="MobiDB-lite"/>
    </source>
</evidence>